<dbReference type="InterPro" id="IPR001810">
    <property type="entry name" value="F-box_dom"/>
</dbReference>
<dbReference type="InterPro" id="IPR003959">
    <property type="entry name" value="ATPase_AAA_core"/>
</dbReference>
<dbReference type="Pfam" id="PF00646">
    <property type="entry name" value="F-box"/>
    <property type="match status" value="1"/>
</dbReference>
<proteinExistence type="predicted"/>
<dbReference type="Pfam" id="PF00004">
    <property type="entry name" value="AAA"/>
    <property type="match status" value="1"/>
</dbReference>
<sequence length="329" mass="38353">MNGRLSIDDLPFLFRRQVVDLVTFNDPTFLFRLRLVSKKWNYLVQTVLQHRSWTIQKRRLDFGLLKDMPTIPTTSKTLKGLATLVQEDEERYLPEPSSPYSWLNNPDYTSLREFLERPDPRVEKNVFFLHGTSGNGTTFLLKAIARQYSKDYHVVYMPATALSIAPDRNRLLSVFKEALSNTPCILIIDDADKLIFEYKSMNADEWFLQKGKFADLLTSVQKIKQLRIILTSNELTLFRTEFHQFLVNVQHIPFKPHKERLYILRKFTADLAFEEAIRVESLVKRLNGHVVKALYCVCRRAASLAIMRGSKTIWDEDIDQAIKYVSGTR</sequence>
<dbReference type="EMBL" id="CAJFCV020000001">
    <property type="protein sequence ID" value="CAG9081581.1"/>
    <property type="molecule type" value="Genomic_DNA"/>
</dbReference>
<evidence type="ECO:0000313" key="3">
    <source>
        <dbReference type="Proteomes" id="UP000095284"/>
    </source>
</evidence>
<gene>
    <name evidence="2" type="ORF">BXYJ_LOCUS695</name>
</gene>
<dbReference type="AlphaFoldDB" id="A0A1I7S1F6"/>
<dbReference type="SMR" id="A0A1I7S1F6"/>
<protein>
    <submittedName>
        <fullName evidence="2">(pine wood nematode) hypothetical protein</fullName>
    </submittedName>
    <submittedName>
        <fullName evidence="5">AAA domain-containing protein</fullName>
    </submittedName>
</protein>
<accession>A0A1I7S1F6</accession>
<evidence type="ECO:0000313" key="2">
    <source>
        <dbReference type="EMBL" id="CAD5208459.1"/>
    </source>
</evidence>
<evidence type="ECO:0000313" key="5">
    <source>
        <dbReference type="WBParaSite" id="BXY_0683100.1"/>
    </source>
</evidence>
<reference evidence="5" key="1">
    <citation type="submission" date="2016-11" db="UniProtKB">
        <authorList>
            <consortium name="WormBaseParasite"/>
        </authorList>
    </citation>
    <scope>IDENTIFICATION</scope>
</reference>
<dbReference type="WBParaSite" id="BXY_0683100.1">
    <property type="protein sequence ID" value="BXY_0683100.1"/>
    <property type="gene ID" value="BXY_0683100"/>
</dbReference>
<dbReference type="Gene3D" id="1.10.8.60">
    <property type="match status" value="1"/>
</dbReference>
<evidence type="ECO:0000313" key="4">
    <source>
        <dbReference type="Proteomes" id="UP000659654"/>
    </source>
</evidence>
<evidence type="ECO:0000259" key="1">
    <source>
        <dbReference type="SMART" id="SM00382"/>
    </source>
</evidence>
<dbReference type="PANTHER" id="PTHR23077:SF117">
    <property type="entry name" value="AAA+ ATPASE DOMAIN-CONTAINING PROTEIN"/>
    <property type="match status" value="1"/>
</dbReference>
<feature type="domain" description="AAA+ ATPase" evidence="1">
    <location>
        <begin position="123"/>
        <end position="251"/>
    </location>
</feature>
<dbReference type="Gene3D" id="3.40.50.300">
    <property type="entry name" value="P-loop containing nucleotide triphosphate hydrolases"/>
    <property type="match status" value="1"/>
</dbReference>
<name>A0A1I7S1F6_BURXY</name>
<dbReference type="GO" id="GO:0016887">
    <property type="term" value="F:ATP hydrolysis activity"/>
    <property type="evidence" value="ECO:0007669"/>
    <property type="project" value="InterPro"/>
</dbReference>
<dbReference type="Proteomes" id="UP000659654">
    <property type="component" value="Unassembled WGS sequence"/>
</dbReference>
<dbReference type="EMBL" id="CAJFDI010000001">
    <property type="protein sequence ID" value="CAD5208459.1"/>
    <property type="molecule type" value="Genomic_DNA"/>
</dbReference>
<dbReference type="PANTHER" id="PTHR23077">
    <property type="entry name" value="AAA-FAMILY ATPASE"/>
    <property type="match status" value="1"/>
</dbReference>
<dbReference type="InterPro" id="IPR050168">
    <property type="entry name" value="AAA_ATPase_domain"/>
</dbReference>
<dbReference type="OrthoDB" id="10355896at2759"/>
<dbReference type="InterPro" id="IPR003593">
    <property type="entry name" value="AAA+_ATPase"/>
</dbReference>
<reference evidence="2" key="2">
    <citation type="submission" date="2020-09" db="EMBL/GenBank/DDBJ databases">
        <authorList>
            <person name="Kikuchi T."/>
        </authorList>
    </citation>
    <scope>NUCLEOTIDE SEQUENCE</scope>
    <source>
        <strain evidence="2">Ka4C1</strain>
    </source>
</reference>
<organism evidence="3 5">
    <name type="scientific">Bursaphelenchus xylophilus</name>
    <name type="common">Pinewood nematode worm</name>
    <name type="synonym">Aphelenchoides xylophilus</name>
    <dbReference type="NCBI Taxonomy" id="6326"/>
    <lineage>
        <taxon>Eukaryota</taxon>
        <taxon>Metazoa</taxon>
        <taxon>Ecdysozoa</taxon>
        <taxon>Nematoda</taxon>
        <taxon>Chromadorea</taxon>
        <taxon>Rhabditida</taxon>
        <taxon>Tylenchina</taxon>
        <taxon>Tylenchomorpha</taxon>
        <taxon>Aphelenchoidea</taxon>
        <taxon>Aphelenchoididae</taxon>
        <taxon>Bursaphelenchus</taxon>
    </lineage>
</organism>
<dbReference type="Proteomes" id="UP000582659">
    <property type="component" value="Unassembled WGS sequence"/>
</dbReference>
<dbReference type="InterPro" id="IPR027417">
    <property type="entry name" value="P-loop_NTPase"/>
</dbReference>
<dbReference type="Proteomes" id="UP000095284">
    <property type="component" value="Unplaced"/>
</dbReference>
<dbReference type="SMART" id="SM00382">
    <property type="entry name" value="AAA"/>
    <property type="match status" value="1"/>
</dbReference>
<dbReference type="SUPFAM" id="SSF52540">
    <property type="entry name" value="P-loop containing nucleoside triphosphate hydrolases"/>
    <property type="match status" value="1"/>
</dbReference>
<keyword evidence="4" id="KW-1185">Reference proteome</keyword>
<dbReference type="CDD" id="cd00009">
    <property type="entry name" value="AAA"/>
    <property type="match status" value="1"/>
</dbReference>
<dbReference type="GO" id="GO:0005524">
    <property type="term" value="F:ATP binding"/>
    <property type="evidence" value="ECO:0007669"/>
    <property type="project" value="InterPro"/>
</dbReference>